<keyword evidence="2" id="KW-1133">Transmembrane helix</keyword>
<keyword evidence="2" id="KW-0472">Membrane</keyword>
<dbReference type="InterPro" id="IPR000719">
    <property type="entry name" value="Prot_kinase_dom"/>
</dbReference>
<evidence type="ECO:0000259" key="3">
    <source>
        <dbReference type="PROSITE" id="PS50011"/>
    </source>
</evidence>
<dbReference type="EMBL" id="UPXX01000003">
    <property type="protein sequence ID" value="VBB41463.1"/>
    <property type="molecule type" value="Genomic_DNA"/>
</dbReference>
<evidence type="ECO:0000256" key="2">
    <source>
        <dbReference type="SAM" id="Phobius"/>
    </source>
</evidence>
<evidence type="ECO:0000256" key="1">
    <source>
        <dbReference type="ARBA" id="ARBA00009670"/>
    </source>
</evidence>
<dbReference type="SUPFAM" id="SSF56112">
    <property type="entry name" value="Protein kinase-like (PK-like)"/>
    <property type="match status" value="1"/>
</dbReference>
<comment type="similarity">
    <text evidence="1">Belongs to the protein kinase superfamily. ADCK protein kinase family.</text>
</comment>
<feature type="transmembrane region" description="Helical" evidence="2">
    <location>
        <begin position="521"/>
        <end position="545"/>
    </location>
</feature>
<dbReference type="CDD" id="cd05121">
    <property type="entry name" value="ABC1_ADCK3-like"/>
    <property type="match status" value="1"/>
</dbReference>
<gene>
    <name evidence="4" type="ORF">TRIP_B110028</name>
</gene>
<dbReference type="InterPro" id="IPR050154">
    <property type="entry name" value="UbiB_kinase"/>
</dbReference>
<dbReference type="Pfam" id="PF03109">
    <property type="entry name" value="ABC1"/>
    <property type="match status" value="1"/>
</dbReference>
<keyword evidence="2" id="KW-0812">Transmembrane</keyword>
<dbReference type="SMART" id="SM00220">
    <property type="entry name" value="S_TKc"/>
    <property type="match status" value="1"/>
</dbReference>
<protein>
    <submittedName>
        <fullName evidence="4">Ubiquinone biosynthesis protein</fullName>
    </submittedName>
</protein>
<feature type="transmembrane region" description="Helical" evidence="2">
    <location>
        <begin position="494"/>
        <end position="515"/>
    </location>
</feature>
<dbReference type="InterPro" id="IPR011009">
    <property type="entry name" value="Kinase-like_dom_sf"/>
</dbReference>
<dbReference type="GO" id="GO:0005524">
    <property type="term" value="F:ATP binding"/>
    <property type="evidence" value="ECO:0007669"/>
    <property type="project" value="InterPro"/>
</dbReference>
<proteinExistence type="inferred from homology"/>
<dbReference type="Gene3D" id="1.10.510.10">
    <property type="entry name" value="Transferase(Phosphotransferase) domain 1"/>
    <property type="match status" value="1"/>
</dbReference>
<dbReference type="GO" id="GO:0004672">
    <property type="term" value="F:protein kinase activity"/>
    <property type="evidence" value="ECO:0007669"/>
    <property type="project" value="InterPro"/>
</dbReference>
<dbReference type="InterPro" id="IPR004147">
    <property type="entry name" value="ABC1_dom"/>
</dbReference>
<dbReference type="AlphaFoldDB" id="A0A653A0A3"/>
<dbReference type="PROSITE" id="PS50011">
    <property type="entry name" value="PROTEIN_KINASE_DOM"/>
    <property type="match status" value="1"/>
</dbReference>
<feature type="domain" description="Protein kinase" evidence="3">
    <location>
        <begin position="121"/>
        <end position="436"/>
    </location>
</feature>
<keyword evidence="4" id="KW-0830">Ubiquinone</keyword>
<reference evidence="4" key="1">
    <citation type="submission" date="2018-07" db="EMBL/GenBank/DDBJ databases">
        <authorList>
            <consortium name="Genoscope - CEA"/>
            <person name="William W."/>
        </authorList>
    </citation>
    <scope>NUCLEOTIDE SEQUENCE</scope>
    <source>
        <strain evidence="4">IK1</strain>
    </source>
</reference>
<dbReference type="PANTHER" id="PTHR10566">
    <property type="entry name" value="CHAPERONE-ACTIVITY OF BC1 COMPLEX CABC1 -RELATED"/>
    <property type="match status" value="1"/>
</dbReference>
<dbReference type="PANTHER" id="PTHR10566:SF113">
    <property type="entry name" value="PROTEIN ACTIVITY OF BC1 COMPLEX KINASE 7, CHLOROPLASTIC"/>
    <property type="match status" value="1"/>
</dbReference>
<accession>A0A653A0A3</accession>
<name>A0A653A0A3_UNCDX</name>
<evidence type="ECO:0000313" key="4">
    <source>
        <dbReference type="EMBL" id="VBB41463.1"/>
    </source>
</evidence>
<sequence length="550" mass="62642">MEIKTLTNLGRFKDIVLTLLNYGFVDLVDRLDLPGKKLLTKSSRRELELGTWERIRRAMEDLGPTFVKFGQIMSLRPDLLPGPLIEELRKLQDEVPPEKPSDIRKVIEKALGAPLEEVFLSFETEPIAAASLSQVHRALLRDSRRVVAIKVQRPGIRSKIEKDLDILAYLLGRLNERVEEIRLYDLPGLLKTTRRNLLRELDFLREARAMQIARAQLSGMPGVYIPEPVSEYCTERLLVMDFVRGKKLKELPAEHIEEAENLAKLGLRITISQILEHGFFHADPHPGNILVREGKELCLLDWGMVGRLTDEDRFDLIDLVRSVAEKDSKRLLETLLLITSIDRTFDQRALERDLLDILDAYTSIPLQEINIGQALLDITALLREYRLRVPSDLAVMIKALVTAEGTARILYPDLNVIPEIEDQVRRLAVERYHPGFLWKNLRSTAGHLLSLHRNLPSHLSQIVDKVNRGDLSIRFEHENLGGLRKTLENIFNRLTLGVILAAMIIGSSMIITTGVKPFLFGYPALGVIGYIISGILGLWLVFNILRTRRF</sequence>
<organism evidence="4">
    <name type="scientific">Uncultured Desulfatiglans sp</name>
    <dbReference type="NCBI Taxonomy" id="1748965"/>
    <lineage>
        <taxon>Bacteria</taxon>
        <taxon>Pseudomonadati</taxon>
        <taxon>Thermodesulfobacteriota</taxon>
        <taxon>Desulfobacteria</taxon>
        <taxon>Desulfatiglandales</taxon>
        <taxon>Desulfatiglandaceae</taxon>
        <taxon>Desulfatiglans</taxon>
        <taxon>environmental samples</taxon>
    </lineage>
</organism>